<reference evidence="10" key="1">
    <citation type="submission" date="2017-01" db="EMBL/GenBank/DDBJ databases">
        <title>Comparative genomics of anhydrobiosis in the tardigrade Hypsibius dujardini.</title>
        <authorList>
            <person name="Yoshida Y."/>
            <person name="Koutsovoulos G."/>
            <person name="Laetsch D."/>
            <person name="Stevens L."/>
            <person name="Kumar S."/>
            <person name="Horikawa D."/>
            <person name="Ishino K."/>
            <person name="Komine S."/>
            <person name="Tomita M."/>
            <person name="Blaxter M."/>
            <person name="Arakawa K."/>
        </authorList>
    </citation>
    <scope>NUCLEOTIDE SEQUENCE [LARGE SCALE GENOMIC DNA]</scope>
    <source>
        <strain evidence="10">Z151</strain>
    </source>
</reference>
<evidence type="ECO:0000313" key="10">
    <source>
        <dbReference type="Proteomes" id="UP000192578"/>
    </source>
</evidence>
<feature type="compositionally biased region" description="Basic and acidic residues" evidence="7">
    <location>
        <begin position="135"/>
        <end position="155"/>
    </location>
</feature>
<dbReference type="InterPro" id="IPR046347">
    <property type="entry name" value="bZIP_sf"/>
</dbReference>
<evidence type="ECO:0000256" key="1">
    <source>
        <dbReference type="ARBA" id="ARBA00004123"/>
    </source>
</evidence>
<evidence type="ECO:0000313" key="9">
    <source>
        <dbReference type="EMBL" id="OQV23123.1"/>
    </source>
</evidence>
<dbReference type="InterPro" id="IPR040223">
    <property type="entry name" value="PAR_bZIP"/>
</dbReference>
<accession>A0A1W0X6K7</accession>
<dbReference type="Gene3D" id="1.20.5.170">
    <property type="match status" value="1"/>
</dbReference>
<dbReference type="GO" id="GO:0000978">
    <property type="term" value="F:RNA polymerase II cis-regulatory region sequence-specific DNA binding"/>
    <property type="evidence" value="ECO:0007669"/>
    <property type="project" value="TreeGrafter"/>
</dbReference>
<feature type="compositionally biased region" description="Polar residues" evidence="7">
    <location>
        <begin position="105"/>
        <end position="125"/>
    </location>
</feature>
<evidence type="ECO:0000256" key="7">
    <source>
        <dbReference type="SAM" id="MobiDB-lite"/>
    </source>
</evidence>
<feature type="domain" description="BZIP" evidence="8">
    <location>
        <begin position="140"/>
        <end position="197"/>
    </location>
</feature>
<organism evidence="9 10">
    <name type="scientific">Hypsibius exemplaris</name>
    <name type="common">Freshwater tardigrade</name>
    <dbReference type="NCBI Taxonomy" id="2072580"/>
    <lineage>
        <taxon>Eukaryota</taxon>
        <taxon>Metazoa</taxon>
        <taxon>Ecdysozoa</taxon>
        <taxon>Tardigrada</taxon>
        <taxon>Eutardigrada</taxon>
        <taxon>Parachela</taxon>
        <taxon>Hypsibioidea</taxon>
        <taxon>Hypsibiidae</taxon>
        <taxon>Hypsibius</taxon>
    </lineage>
</organism>
<keyword evidence="10" id="KW-1185">Reference proteome</keyword>
<keyword evidence="4" id="KW-0804">Transcription</keyword>
<keyword evidence="5" id="KW-0539">Nucleus</keyword>
<dbReference type="AlphaFoldDB" id="A0A1W0X6K7"/>
<dbReference type="GO" id="GO:0000981">
    <property type="term" value="F:DNA-binding transcription factor activity, RNA polymerase II-specific"/>
    <property type="evidence" value="ECO:0007669"/>
    <property type="project" value="TreeGrafter"/>
</dbReference>
<dbReference type="SUPFAM" id="SSF57959">
    <property type="entry name" value="Leucine zipper domain"/>
    <property type="match status" value="1"/>
</dbReference>
<proteinExistence type="predicted"/>
<gene>
    <name evidence="9" type="ORF">BV898_02861</name>
</gene>
<dbReference type="Proteomes" id="UP000192578">
    <property type="component" value="Unassembled WGS sequence"/>
</dbReference>
<comment type="subcellular location">
    <subcellularLocation>
        <location evidence="1">Nucleus</location>
    </subcellularLocation>
</comment>
<evidence type="ECO:0000259" key="8">
    <source>
        <dbReference type="PROSITE" id="PS50217"/>
    </source>
</evidence>
<dbReference type="PROSITE" id="PS50217">
    <property type="entry name" value="BZIP"/>
    <property type="match status" value="1"/>
</dbReference>
<feature type="region of interest" description="Disordered" evidence="7">
    <location>
        <begin position="102"/>
        <end position="165"/>
    </location>
</feature>
<dbReference type="SMART" id="SM00338">
    <property type="entry name" value="BRLZ"/>
    <property type="match status" value="1"/>
</dbReference>
<evidence type="ECO:0000256" key="5">
    <source>
        <dbReference type="ARBA" id="ARBA00023242"/>
    </source>
</evidence>
<evidence type="ECO:0000256" key="4">
    <source>
        <dbReference type="ARBA" id="ARBA00023163"/>
    </source>
</evidence>
<dbReference type="CDD" id="cd14695">
    <property type="entry name" value="bZIP_HLF"/>
    <property type="match status" value="1"/>
</dbReference>
<dbReference type="InterPro" id="IPR004827">
    <property type="entry name" value="bZIP"/>
</dbReference>
<keyword evidence="6" id="KW-0175">Coiled coil</keyword>
<evidence type="ECO:0000256" key="3">
    <source>
        <dbReference type="ARBA" id="ARBA00023125"/>
    </source>
</evidence>
<dbReference type="EMBL" id="MTYJ01000013">
    <property type="protein sequence ID" value="OQV23123.1"/>
    <property type="molecule type" value="Genomic_DNA"/>
</dbReference>
<keyword evidence="3" id="KW-0238">DNA-binding</keyword>
<protein>
    <recommendedName>
        <fullName evidence="8">BZIP domain-containing protein</fullName>
    </recommendedName>
</protein>
<evidence type="ECO:0000256" key="2">
    <source>
        <dbReference type="ARBA" id="ARBA00023015"/>
    </source>
</evidence>
<dbReference type="Pfam" id="PF07716">
    <property type="entry name" value="bZIP_2"/>
    <property type="match status" value="1"/>
</dbReference>
<dbReference type="PANTHER" id="PTHR11988">
    <property type="entry name" value="THYROTROPH EMBRYONIC FACTOR RELATED"/>
    <property type="match status" value="1"/>
</dbReference>
<dbReference type="PANTHER" id="PTHR11988:SF27">
    <property type="entry name" value="GH27708P"/>
    <property type="match status" value="1"/>
</dbReference>
<sequence>MPASFSRMSSRGYFTTMATPTTYPYNGNYGMYWPSAGQTENQVGGYFDPYRMPGSMSNVTAVAVAGQGYPTHCKYTEADSTQHSAVDPNSHIQHEKSLLVPQEARTPSTATTENQTSVIHMTRPSNSKRKPTPVCDERKDGHYYERRNRNNESAKKSRMNRKQREEQNAFRCLLLERENLRLQQEIRSLAEENKNLQMRCLQFSRN</sequence>
<evidence type="ECO:0000256" key="6">
    <source>
        <dbReference type="SAM" id="Coils"/>
    </source>
</evidence>
<dbReference type="OrthoDB" id="6022300at2759"/>
<feature type="coiled-coil region" evidence="6">
    <location>
        <begin position="172"/>
        <end position="206"/>
    </location>
</feature>
<keyword evidence="2" id="KW-0805">Transcription regulation</keyword>
<name>A0A1W0X6K7_HYPEX</name>
<comment type="caution">
    <text evidence="9">The sequence shown here is derived from an EMBL/GenBank/DDBJ whole genome shotgun (WGS) entry which is preliminary data.</text>
</comment>
<dbReference type="GO" id="GO:0005634">
    <property type="term" value="C:nucleus"/>
    <property type="evidence" value="ECO:0007669"/>
    <property type="project" value="UniProtKB-SubCell"/>
</dbReference>